<proteinExistence type="inferred from homology"/>
<dbReference type="Proteomes" id="UP001157974">
    <property type="component" value="Unassembled WGS sequence"/>
</dbReference>
<name>A0AAV8UH18_9RHOD</name>
<evidence type="ECO:0000313" key="11">
    <source>
        <dbReference type="Proteomes" id="UP001157974"/>
    </source>
</evidence>
<evidence type="ECO:0000256" key="6">
    <source>
        <dbReference type="ARBA" id="ARBA00022833"/>
    </source>
</evidence>
<dbReference type="InterPro" id="IPR035105">
    <property type="entry name" value="Deoxycytidylate_deaminase_dom"/>
</dbReference>
<protein>
    <recommendedName>
        <fullName evidence="8">dCMP deaminase</fullName>
        <ecNumber evidence="7">3.5.4.12</ecNumber>
    </recommendedName>
    <alternativeName>
        <fullName evidence="8">dCMP deaminase</fullName>
    </alternativeName>
</protein>
<comment type="cofactor">
    <cofactor evidence="1">
        <name>Zn(2+)</name>
        <dbReference type="ChEBI" id="CHEBI:29105"/>
    </cofactor>
</comment>
<keyword evidence="5" id="KW-0378">Hydrolase</keyword>
<dbReference type="EC" id="3.5.4.12" evidence="7"/>
<dbReference type="GO" id="GO:0005737">
    <property type="term" value="C:cytoplasm"/>
    <property type="evidence" value="ECO:0007669"/>
    <property type="project" value="TreeGrafter"/>
</dbReference>
<comment type="similarity">
    <text evidence="2">Belongs to the cytidine and deoxycytidylate deaminase family.</text>
</comment>
<feature type="domain" description="CMP/dCMP-type deaminase" evidence="9">
    <location>
        <begin position="146"/>
        <end position="283"/>
    </location>
</feature>
<dbReference type="GO" id="GO:0004132">
    <property type="term" value="F:dCMP deaminase activity"/>
    <property type="evidence" value="ECO:0007669"/>
    <property type="project" value="UniProtKB-EC"/>
</dbReference>
<evidence type="ECO:0000256" key="3">
    <source>
        <dbReference type="ARBA" id="ARBA00022723"/>
    </source>
</evidence>
<organism evidence="10 11">
    <name type="scientific">Rhodosorus marinus</name>
    <dbReference type="NCBI Taxonomy" id="101924"/>
    <lineage>
        <taxon>Eukaryota</taxon>
        <taxon>Rhodophyta</taxon>
        <taxon>Stylonematophyceae</taxon>
        <taxon>Stylonematales</taxon>
        <taxon>Stylonemataceae</taxon>
        <taxon>Rhodosorus</taxon>
    </lineage>
</organism>
<keyword evidence="11" id="KW-1185">Reference proteome</keyword>
<evidence type="ECO:0000256" key="7">
    <source>
        <dbReference type="ARBA" id="ARBA00038938"/>
    </source>
</evidence>
<dbReference type="EMBL" id="JAMWBK010000013">
    <property type="protein sequence ID" value="KAJ8900766.1"/>
    <property type="molecule type" value="Genomic_DNA"/>
</dbReference>
<evidence type="ECO:0000256" key="2">
    <source>
        <dbReference type="ARBA" id="ARBA00006576"/>
    </source>
</evidence>
<keyword evidence="4" id="KW-0545">Nucleotide biosynthesis</keyword>
<reference evidence="10 11" key="1">
    <citation type="journal article" date="2023" name="Nat. Commun.">
        <title>Origin of minicircular mitochondrial genomes in red algae.</title>
        <authorList>
            <person name="Lee Y."/>
            <person name="Cho C.H."/>
            <person name="Lee Y.M."/>
            <person name="Park S.I."/>
            <person name="Yang J.H."/>
            <person name="West J.A."/>
            <person name="Bhattacharya D."/>
            <person name="Yoon H.S."/>
        </authorList>
    </citation>
    <scope>NUCLEOTIDE SEQUENCE [LARGE SCALE GENOMIC DNA]</scope>
    <source>
        <strain evidence="10 11">CCMP1338</strain>
        <tissue evidence="10">Whole cell</tissue>
    </source>
</reference>
<keyword evidence="6" id="KW-0862">Zinc</keyword>
<dbReference type="PROSITE" id="PS51747">
    <property type="entry name" value="CYT_DCMP_DEAMINASES_2"/>
    <property type="match status" value="1"/>
</dbReference>
<dbReference type="PROSITE" id="PS00903">
    <property type="entry name" value="CYT_DCMP_DEAMINASES_1"/>
    <property type="match status" value="1"/>
</dbReference>
<dbReference type="InterPro" id="IPR016192">
    <property type="entry name" value="APOBEC/CMP_deaminase_Zn-bd"/>
</dbReference>
<dbReference type="PANTHER" id="PTHR11086">
    <property type="entry name" value="DEOXYCYTIDYLATE DEAMINASE-RELATED"/>
    <property type="match status" value="1"/>
</dbReference>
<keyword evidence="3" id="KW-0479">Metal-binding</keyword>
<dbReference type="GO" id="GO:0009165">
    <property type="term" value="P:nucleotide biosynthetic process"/>
    <property type="evidence" value="ECO:0007669"/>
    <property type="project" value="UniProtKB-KW"/>
</dbReference>
<accession>A0AAV8UH18</accession>
<dbReference type="InterPro" id="IPR002125">
    <property type="entry name" value="CMP_dCMP_dom"/>
</dbReference>
<evidence type="ECO:0000256" key="8">
    <source>
        <dbReference type="ARBA" id="ARBA00041763"/>
    </source>
</evidence>
<dbReference type="Gene3D" id="3.40.140.10">
    <property type="entry name" value="Cytidine Deaminase, domain 2"/>
    <property type="match status" value="1"/>
</dbReference>
<evidence type="ECO:0000313" key="10">
    <source>
        <dbReference type="EMBL" id="KAJ8900766.1"/>
    </source>
</evidence>
<evidence type="ECO:0000256" key="5">
    <source>
        <dbReference type="ARBA" id="ARBA00022801"/>
    </source>
</evidence>
<dbReference type="InterPro" id="IPR016193">
    <property type="entry name" value="Cytidine_deaminase-like"/>
</dbReference>
<dbReference type="SUPFAM" id="SSF53927">
    <property type="entry name" value="Cytidine deaminase-like"/>
    <property type="match status" value="1"/>
</dbReference>
<dbReference type="InterPro" id="IPR015517">
    <property type="entry name" value="dCMP_deaminase-rel"/>
</dbReference>
<evidence type="ECO:0000256" key="1">
    <source>
        <dbReference type="ARBA" id="ARBA00001947"/>
    </source>
</evidence>
<gene>
    <name evidence="10" type="ORF">NDN08_000067</name>
</gene>
<evidence type="ECO:0000259" key="9">
    <source>
        <dbReference type="PROSITE" id="PS51747"/>
    </source>
</evidence>
<evidence type="ECO:0000256" key="4">
    <source>
        <dbReference type="ARBA" id="ARBA00022727"/>
    </source>
</evidence>
<dbReference type="AlphaFoldDB" id="A0AAV8UH18"/>
<dbReference type="CDD" id="cd01286">
    <property type="entry name" value="deoxycytidylate_deaminase"/>
    <property type="match status" value="1"/>
</dbReference>
<sequence>MIVGLIGPRWAGKGEVARYLAQQEWFESFESFEDLEKAQGIERGWHKGTRLVIRKISKEDATRLSKRPYCLVVAVDSPLLDRFRRSERDDLELFQQESDAELYGDRGLAEFMTSTSVQILNSGTLEQLRAQTKSLQIGDVGHLRPSWDSYFLAIAELLSKRTNCMRKKSATVIVRDTRIVSTGYSGTPSRFLNCIEGGCTKCGAEPSSADPLDQCICLCAEESAILEAGRGRCLGATIYVKHFPCLSCSKKIRQAGIVRVAYRDDAEMDMVAASFLTAANVSVEKHVMVGMLDTAYHSQ</sequence>
<dbReference type="PANTHER" id="PTHR11086:SF18">
    <property type="entry name" value="DEOXYCYTIDYLATE DEAMINASE"/>
    <property type="match status" value="1"/>
</dbReference>
<dbReference type="GO" id="GO:0008270">
    <property type="term" value="F:zinc ion binding"/>
    <property type="evidence" value="ECO:0007669"/>
    <property type="project" value="InterPro"/>
</dbReference>
<comment type="caution">
    <text evidence="10">The sequence shown here is derived from an EMBL/GenBank/DDBJ whole genome shotgun (WGS) entry which is preliminary data.</text>
</comment>
<dbReference type="Pfam" id="PF00383">
    <property type="entry name" value="dCMP_cyt_deam_1"/>
    <property type="match status" value="1"/>
</dbReference>